<keyword evidence="3" id="KW-0520">NAD</keyword>
<dbReference type="Pfam" id="PF04166">
    <property type="entry name" value="PdxA"/>
    <property type="match status" value="1"/>
</dbReference>
<name>A0ABQ5VPK6_9RHOB</name>
<reference evidence="4" key="2">
    <citation type="submission" date="2023-01" db="EMBL/GenBank/DDBJ databases">
        <title>Draft genome sequence of Sulfitobacter pacificus strain NBRC 109915.</title>
        <authorList>
            <person name="Sun Q."/>
            <person name="Mori K."/>
        </authorList>
    </citation>
    <scope>NUCLEOTIDE SEQUENCE</scope>
    <source>
        <strain evidence="4">NBRC 109915</strain>
    </source>
</reference>
<gene>
    <name evidence="4" type="primary">pdxA_2</name>
    <name evidence="4" type="ORF">GCM10007927_39460</name>
</gene>
<dbReference type="PANTHER" id="PTHR30004:SF6">
    <property type="entry name" value="D-THREONATE 4-PHOSPHATE DEHYDROGENASE"/>
    <property type="match status" value="1"/>
</dbReference>
<dbReference type="InterPro" id="IPR005255">
    <property type="entry name" value="PdxA_fam"/>
</dbReference>
<keyword evidence="1" id="KW-0479">Metal-binding</keyword>
<proteinExistence type="predicted"/>
<dbReference type="Proteomes" id="UP001161388">
    <property type="component" value="Unassembled WGS sequence"/>
</dbReference>
<evidence type="ECO:0000256" key="3">
    <source>
        <dbReference type="ARBA" id="ARBA00023027"/>
    </source>
</evidence>
<reference evidence="4" key="1">
    <citation type="journal article" date="2014" name="Int. J. Syst. Evol. Microbiol.">
        <title>Complete genome of a new Firmicutes species belonging to the dominant human colonic microbiota ('Ruminococcus bicirculans') reveals two chromosomes and a selective capacity to utilize plant glucans.</title>
        <authorList>
            <consortium name="NISC Comparative Sequencing Program"/>
            <person name="Wegmann U."/>
            <person name="Louis P."/>
            <person name="Goesmann A."/>
            <person name="Henrissat B."/>
            <person name="Duncan S.H."/>
            <person name="Flint H.J."/>
        </authorList>
    </citation>
    <scope>NUCLEOTIDE SEQUENCE</scope>
    <source>
        <strain evidence="4">NBRC 109915</strain>
    </source>
</reference>
<organism evidence="4 5">
    <name type="scientific">Sulfitobacter pacificus</name>
    <dbReference type="NCBI Taxonomy" id="1499314"/>
    <lineage>
        <taxon>Bacteria</taxon>
        <taxon>Pseudomonadati</taxon>
        <taxon>Pseudomonadota</taxon>
        <taxon>Alphaproteobacteria</taxon>
        <taxon>Rhodobacterales</taxon>
        <taxon>Roseobacteraceae</taxon>
        <taxon>Sulfitobacter</taxon>
    </lineage>
</organism>
<sequence>MTSANTKPVLVTIGDPNGIGPEIAVKAAATLHEDPRYRPVLLGDDYIVAPLADALGFGLQTDRSKWGSTAKTIDLFVINAMPPANYVPGTVNAAAGRATVSYVEAALALLADGAGRGVIGCPHSETAVNASGRVFSGYPNLLSELLKTGPDSVFLMLVGGGLRVVHVTLHEGINSALRRLTSELIEKAALAADSALRDLGVAKPRVGVFGINPHAGENGLFGDEDNRIVAPAIQKLREQGVDAHGPEGADTMLARDGFDAYVAMYHDQGHIPVKLLAGRKASALSIGADTLFSSVGHGAAFDIAGKNCADPEAVIRAIKLVGGAK</sequence>
<evidence type="ECO:0000313" key="4">
    <source>
        <dbReference type="EMBL" id="GLQ29143.1"/>
    </source>
</evidence>
<keyword evidence="5" id="KW-1185">Reference proteome</keyword>
<dbReference type="EMBL" id="BSNL01000007">
    <property type="protein sequence ID" value="GLQ29143.1"/>
    <property type="molecule type" value="Genomic_DNA"/>
</dbReference>
<dbReference type="Gene3D" id="3.40.718.10">
    <property type="entry name" value="Isopropylmalate Dehydrogenase"/>
    <property type="match status" value="1"/>
</dbReference>
<evidence type="ECO:0000256" key="2">
    <source>
        <dbReference type="ARBA" id="ARBA00023002"/>
    </source>
</evidence>
<accession>A0ABQ5VPK6</accession>
<protein>
    <submittedName>
        <fullName evidence="4">4-hydroxythreonine-4-phosphate dehydrogenase</fullName>
    </submittedName>
</protein>
<evidence type="ECO:0000313" key="5">
    <source>
        <dbReference type="Proteomes" id="UP001161388"/>
    </source>
</evidence>
<keyword evidence="2" id="KW-0560">Oxidoreductase</keyword>
<evidence type="ECO:0000256" key="1">
    <source>
        <dbReference type="ARBA" id="ARBA00022723"/>
    </source>
</evidence>
<dbReference type="SUPFAM" id="SSF53659">
    <property type="entry name" value="Isocitrate/Isopropylmalate dehydrogenase-like"/>
    <property type="match status" value="1"/>
</dbReference>
<dbReference type="PANTHER" id="PTHR30004">
    <property type="entry name" value="4-HYDROXYTHREONINE-4-PHOSPHATE DEHYDROGENASE"/>
    <property type="match status" value="1"/>
</dbReference>
<comment type="caution">
    <text evidence="4">The sequence shown here is derived from an EMBL/GenBank/DDBJ whole genome shotgun (WGS) entry which is preliminary data.</text>
</comment>